<dbReference type="PRINTS" id="PR00394">
    <property type="entry name" value="RHSPROTEIN"/>
</dbReference>
<dbReference type="Gene3D" id="2.180.10.10">
    <property type="entry name" value="RHS repeat-associated core"/>
    <property type="match status" value="1"/>
</dbReference>
<organism evidence="3">
    <name type="scientific">hydrothermal vent metagenome</name>
    <dbReference type="NCBI Taxonomy" id="652676"/>
    <lineage>
        <taxon>unclassified sequences</taxon>
        <taxon>metagenomes</taxon>
        <taxon>ecological metagenomes</taxon>
    </lineage>
</organism>
<dbReference type="InterPro" id="IPR050708">
    <property type="entry name" value="T6SS_VgrG/RHS"/>
</dbReference>
<dbReference type="InterPro" id="IPR031325">
    <property type="entry name" value="RHS_repeat"/>
</dbReference>
<gene>
    <name evidence="3" type="ORF">MNBD_GAMMA01-2006</name>
</gene>
<keyword evidence="1" id="KW-0677">Repeat</keyword>
<feature type="domain" description="Teneurin-like YD-shell" evidence="2">
    <location>
        <begin position="141"/>
        <end position="414"/>
    </location>
</feature>
<dbReference type="PANTHER" id="PTHR32305:SF15">
    <property type="entry name" value="PROTEIN RHSA-RELATED"/>
    <property type="match status" value="1"/>
</dbReference>
<evidence type="ECO:0000256" key="1">
    <source>
        <dbReference type="ARBA" id="ARBA00022737"/>
    </source>
</evidence>
<dbReference type="Pfam" id="PF25023">
    <property type="entry name" value="TEN_YD-shell"/>
    <property type="match status" value="1"/>
</dbReference>
<evidence type="ECO:0000259" key="2">
    <source>
        <dbReference type="Pfam" id="PF25023"/>
    </source>
</evidence>
<dbReference type="Pfam" id="PF05593">
    <property type="entry name" value="RHS_repeat"/>
    <property type="match status" value="1"/>
</dbReference>
<dbReference type="PANTHER" id="PTHR32305">
    <property type="match status" value="1"/>
</dbReference>
<protein>
    <recommendedName>
        <fullName evidence="2">Teneurin-like YD-shell domain-containing protein</fullName>
    </recommendedName>
</protein>
<evidence type="ECO:0000313" key="3">
    <source>
        <dbReference type="EMBL" id="VAW35022.1"/>
    </source>
</evidence>
<reference evidence="3" key="1">
    <citation type="submission" date="2018-06" db="EMBL/GenBank/DDBJ databases">
        <authorList>
            <person name="Zhirakovskaya E."/>
        </authorList>
    </citation>
    <scope>NUCLEOTIDE SEQUENCE</scope>
</reference>
<accession>A0A3B0V8D4</accession>
<dbReference type="NCBIfam" id="TIGR03696">
    <property type="entry name" value="Rhs_assc_core"/>
    <property type="match status" value="1"/>
</dbReference>
<dbReference type="InterPro" id="IPR022385">
    <property type="entry name" value="Rhs_assc_core"/>
</dbReference>
<dbReference type="InterPro" id="IPR056823">
    <property type="entry name" value="TEN-like_YD-shell"/>
</dbReference>
<sequence>MDVTFVYDQGTNGLNQLTSFADSYSNTTLTYDTFGNLTGKTQISNNINGNNKSQSLNYSYDSNNRLQTITYPSGVQITYQYNNLNQITQVSSLINGQSTTLADAIGYLPMGPMNAMTLGNGLNYQTTYDNGYRLNNYQYGSTLSGGYSYDNNHNITNISRETASNDAAYLYDNLDRISQETDEQIDYSYDQLGNRTRSTTAAQSPVIYNYAANSNRLTQIDNTQRTYDDKGNTLSIGAQTFTYNQAQRMASSSENGTITAQYFYNGIGQRILKTTLNNVTPTYHLYLYNANGQLLIESIYDNNGVQTQSKDTIWLNNKPIAQIRTTGGTSSIYYILTDHLNTPRKVTNNSGTVLWSWNSDAFGTTLANQDVDNNGTDLEFNLRFPGQYFDKESGQHYNYFRDYEPGTGRYLESDPIGLRGGVNTFGYVFGNSINSFDPFGQEVIGRWIQKGWPQVYDFNIVWGDARRPDGWWKFWNNWGTYRALEQRVDVLVGFDWEVECTDTDDCDKRKWNIAGGVHKWLTVHVPLFIPMHPRLGKYTTVLNPSYNLLIKPATSESLKIAGGWARFFYNNTTATSICKRLSN</sequence>
<dbReference type="EMBL" id="UOEW01000094">
    <property type="protein sequence ID" value="VAW35022.1"/>
    <property type="molecule type" value="Genomic_DNA"/>
</dbReference>
<dbReference type="AlphaFoldDB" id="A0A3B0V8D4"/>
<name>A0A3B0V8D4_9ZZZZ</name>
<proteinExistence type="predicted"/>